<dbReference type="SUPFAM" id="SSF48317">
    <property type="entry name" value="Acid phosphatase/Vanadium-dependent haloperoxidase"/>
    <property type="match status" value="1"/>
</dbReference>
<dbReference type="AlphaFoldDB" id="A0A3N1P938"/>
<feature type="transmembrane region" description="Helical" evidence="1">
    <location>
        <begin position="58"/>
        <end position="76"/>
    </location>
</feature>
<feature type="transmembrane region" description="Helical" evidence="1">
    <location>
        <begin position="190"/>
        <end position="208"/>
    </location>
</feature>
<keyword evidence="1" id="KW-0472">Membrane</keyword>
<keyword evidence="1" id="KW-0812">Transmembrane</keyword>
<sequence length="244" mass="26684">MAKYSLGLFLGWALTLLLSLWHGPDFALAHFWYQLEGGHWALENNWLTKGIIHTQGRHLTAAMMVTVFLGLAWNWKKPSRRRWVYLAVTAPLIVIVVSTIKHLVPMDCPWSLLDFGGDRPFIALFAHRPADLPASQCFPAGHASSGYAWLALYFAIPGKKPWALLPGIMIGLTFGIAQQLRGAHFLSHDLWTIMLSLTISYLTARVLLPQAVALPAVSAPAETADESAAPISAPASAAQANSPQ</sequence>
<keyword evidence="4" id="KW-1185">Reference proteome</keyword>
<reference evidence="3 4" key="1">
    <citation type="submission" date="2018-11" db="EMBL/GenBank/DDBJ databases">
        <title>Genomic Encyclopedia of Type Strains, Phase IV (KMG-IV): sequencing the most valuable type-strain genomes for metagenomic binning, comparative biology and taxonomic classification.</title>
        <authorList>
            <person name="Goeker M."/>
        </authorList>
    </citation>
    <scope>NUCLEOTIDE SEQUENCE [LARGE SCALE GENOMIC DNA]</scope>
    <source>
        <strain evidence="3 4">DSM 21945</strain>
    </source>
</reference>
<protein>
    <submittedName>
        <fullName evidence="3">Membrane-associated PAP2 superfamily phosphatase</fullName>
    </submittedName>
</protein>
<dbReference type="InterPro" id="IPR000326">
    <property type="entry name" value="PAP2/HPO"/>
</dbReference>
<evidence type="ECO:0000313" key="4">
    <source>
        <dbReference type="Proteomes" id="UP000268033"/>
    </source>
</evidence>
<evidence type="ECO:0000259" key="2">
    <source>
        <dbReference type="Pfam" id="PF01569"/>
    </source>
</evidence>
<feature type="domain" description="Phosphatidic acid phosphatase type 2/haloperoxidase" evidence="2">
    <location>
        <begin position="84"/>
        <end position="206"/>
    </location>
</feature>
<name>A0A3N1P938_9GAMM</name>
<dbReference type="Proteomes" id="UP000268033">
    <property type="component" value="Unassembled WGS sequence"/>
</dbReference>
<evidence type="ECO:0000313" key="3">
    <source>
        <dbReference type="EMBL" id="ROQ24248.1"/>
    </source>
</evidence>
<evidence type="ECO:0000256" key="1">
    <source>
        <dbReference type="SAM" id="Phobius"/>
    </source>
</evidence>
<dbReference type="CDD" id="cd03396">
    <property type="entry name" value="PAP2_like_6"/>
    <property type="match status" value="1"/>
</dbReference>
<organism evidence="3 4">
    <name type="scientific">Gallaecimonas pentaromativorans</name>
    <dbReference type="NCBI Taxonomy" id="584787"/>
    <lineage>
        <taxon>Bacteria</taxon>
        <taxon>Pseudomonadati</taxon>
        <taxon>Pseudomonadota</taxon>
        <taxon>Gammaproteobacteria</taxon>
        <taxon>Enterobacterales</taxon>
        <taxon>Gallaecimonadaceae</taxon>
        <taxon>Gallaecimonas</taxon>
    </lineage>
</organism>
<dbReference type="Pfam" id="PF01569">
    <property type="entry name" value="PAP2"/>
    <property type="match status" value="1"/>
</dbReference>
<dbReference type="EMBL" id="RJUL01000007">
    <property type="protein sequence ID" value="ROQ24248.1"/>
    <property type="molecule type" value="Genomic_DNA"/>
</dbReference>
<dbReference type="InterPro" id="IPR036938">
    <property type="entry name" value="PAP2/HPO_sf"/>
</dbReference>
<feature type="transmembrane region" description="Helical" evidence="1">
    <location>
        <begin position="162"/>
        <end position="178"/>
    </location>
</feature>
<proteinExistence type="predicted"/>
<keyword evidence="1" id="KW-1133">Transmembrane helix</keyword>
<comment type="caution">
    <text evidence="3">The sequence shown here is derived from an EMBL/GenBank/DDBJ whole genome shotgun (WGS) entry which is preliminary data.</text>
</comment>
<accession>A0A3N1P938</accession>
<feature type="transmembrane region" description="Helical" evidence="1">
    <location>
        <begin position="83"/>
        <end position="104"/>
    </location>
</feature>
<gene>
    <name evidence="3" type="ORF">EDC28_107129</name>
</gene>
<dbReference type="STRING" id="584787.GCA_001247655_00677"/>